<feature type="compositionally biased region" description="Basic and acidic residues" evidence="1">
    <location>
        <begin position="112"/>
        <end position="121"/>
    </location>
</feature>
<feature type="compositionally biased region" description="Basic and acidic residues" evidence="1">
    <location>
        <begin position="187"/>
        <end position="202"/>
    </location>
</feature>
<keyword evidence="3" id="KW-1185">Reference proteome</keyword>
<feature type="compositionally biased region" description="Basic and acidic residues" evidence="1">
    <location>
        <begin position="54"/>
        <end position="66"/>
    </location>
</feature>
<dbReference type="Proteomes" id="UP000489600">
    <property type="component" value="Unassembled WGS sequence"/>
</dbReference>
<feature type="compositionally biased region" description="Low complexity" evidence="1">
    <location>
        <begin position="295"/>
        <end position="304"/>
    </location>
</feature>
<feature type="compositionally biased region" description="Polar residues" evidence="1">
    <location>
        <begin position="69"/>
        <end position="80"/>
    </location>
</feature>
<organism evidence="2 3">
    <name type="scientific">Arabis nemorensis</name>
    <dbReference type="NCBI Taxonomy" id="586526"/>
    <lineage>
        <taxon>Eukaryota</taxon>
        <taxon>Viridiplantae</taxon>
        <taxon>Streptophyta</taxon>
        <taxon>Embryophyta</taxon>
        <taxon>Tracheophyta</taxon>
        <taxon>Spermatophyta</taxon>
        <taxon>Magnoliopsida</taxon>
        <taxon>eudicotyledons</taxon>
        <taxon>Gunneridae</taxon>
        <taxon>Pentapetalae</taxon>
        <taxon>rosids</taxon>
        <taxon>malvids</taxon>
        <taxon>Brassicales</taxon>
        <taxon>Brassicaceae</taxon>
        <taxon>Arabideae</taxon>
        <taxon>Arabis</taxon>
    </lineage>
</organism>
<feature type="compositionally biased region" description="Polar residues" evidence="1">
    <location>
        <begin position="210"/>
        <end position="220"/>
    </location>
</feature>
<evidence type="ECO:0000256" key="1">
    <source>
        <dbReference type="SAM" id="MobiDB-lite"/>
    </source>
</evidence>
<dbReference type="AlphaFoldDB" id="A0A565BB34"/>
<name>A0A565BB34_9BRAS</name>
<dbReference type="PANTHER" id="PTHR47289">
    <property type="entry name" value="TRANSCRIPTION FACTOR, PUTATIVE (DUF1664)-RELATED"/>
    <property type="match status" value="1"/>
</dbReference>
<comment type="caution">
    <text evidence="2">The sequence shown here is derived from an EMBL/GenBank/DDBJ whole genome shotgun (WGS) entry which is preliminary data.</text>
</comment>
<feature type="region of interest" description="Disordered" evidence="1">
    <location>
        <begin position="1"/>
        <end position="157"/>
    </location>
</feature>
<protein>
    <submittedName>
        <fullName evidence="2">Uncharacterized protein</fullName>
    </submittedName>
</protein>
<dbReference type="OrthoDB" id="544175at2759"/>
<evidence type="ECO:0000313" key="3">
    <source>
        <dbReference type="Proteomes" id="UP000489600"/>
    </source>
</evidence>
<feature type="compositionally biased region" description="Polar residues" evidence="1">
    <location>
        <begin position="267"/>
        <end position="288"/>
    </location>
</feature>
<sequence>MSGSGRKRVSKWDSKEDTHHHNSSVNTKSGSYYREEDPEPVRFNAESNGSRRSVAADDQHSGEGRTRSRVAQNNDNSYYSEQDETRQQFFHRSGSRSYSRSRSRSRSPVYRARRDSGSYDRHKTRTRDSPLPSREFNRRGGDQSSDYGWEDKLRKPREMKYHADDFREQAMMKGARSSNYDADFPEDGSRREHLHDGVSDPRLRRHRSELTVSGEQKNSRIQSGMMSLLCCAALPSTSSVPAIEQAPMTPSSRTLSLPPVSPRESLAPSTPNGAQQSHGALQHTQSMSGLKDISESSSSRETISNGTHSGEAMGNTSSGLFSMFSIPRIGRTRSAVNAVPAKSTGPQ</sequence>
<feature type="region of interest" description="Disordered" evidence="1">
    <location>
        <begin position="171"/>
        <end position="220"/>
    </location>
</feature>
<feature type="compositionally biased region" description="Basic and acidic residues" evidence="1">
    <location>
        <begin position="10"/>
        <end position="20"/>
    </location>
</feature>
<proteinExistence type="predicted"/>
<dbReference type="EMBL" id="CABITT030000003">
    <property type="protein sequence ID" value="VVA98120.1"/>
    <property type="molecule type" value="Genomic_DNA"/>
</dbReference>
<reference evidence="2" key="1">
    <citation type="submission" date="2019-07" db="EMBL/GenBank/DDBJ databases">
        <authorList>
            <person name="Dittberner H."/>
        </authorList>
    </citation>
    <scope>NUCLEOTIDE SEQUENCE [LARGE SCALE GENOMIC DNA]</scope>
</reference>
<accession>A0A565BB34</accession>
<dbReference type="PANTHER" id="PTHR47289:SF2">
    <property type="entry name" value="TRANSCRIPTION FACTOR, PUTATIVE (DUF1664)-RELATED"/>
    <property type="match status" value="1"/>
</dbReference>
<feature type="region of interest" description="Disordered" evidence="1">
    <location>
        <begin position="243"/>
        <end position="321"/>
    </location>
</feature>
<evidence type="ECO:0000313" key="2">
    <source>
        <dbReference type="EMBL" id="VVA98120.1"/>
    </source>
</evidence>
<gene>
    <name evidence="2" type="ORF">ANE_LOCUS8565</name>
</gene>